<evidence type="ECO:0000313" key="1">
    <source>
        <dbReference type="EMBL" id="KAL0004787.1"/>
    </source>
</evidence>
<comment type="caution">
    <text evidence="1">The sequence shown here is derived from an EMBL/GenBank/DDBJ whole genome shotgun (WGS) entry which is preliminary data.</text>
</comment>
<gene>
    <name evidence="1" type="ORF">SO802_012348</name>
</gene>
<name>A0AAW2D4M9_9ROSI</name>
<proteinExistence type="predicted"/>
<dbReference type="Proteomes" id="UP001459277">
    <property type="component" value="Unassembled WGS sequence"/>
</dbReference>
<reference evidence="1 2" key="1">
    <citation type="submission" date="2024-01" db="EMBL/GenBank/DDBJ databases">
        <title>A telomere-to-telomere, gap-free genome of sweet tea (Lithocarpus litseifolius).</title>
        <authorList>
            <person name="Zhou J."/>
        </authorList>
    </citation>
    <scope>NUCLEOTIDE SEQUENCE [LARGE SCALE GENOMIC DNA]</scope>
    <source>
        <strain evidence="1">Zhou-2022a</strain>
        <tissue evidence="1">Leaf</tissue>
    </source>
</reference>
<sequence length="120" mass="13970">MVNDVFSFQVKWAWLSMDLGCYMEDAVAKVDRCKNRLQHWSKVSFGNITKSLNDKRIAMKKVETKALRGNSYESVFILENEVTELLANEEKLWQQHSKAHWITSGDKNTTSFHRKALQGF</sequence>
<keyword evidence="2" id="KW-1185">Reference proteome</keyword>
<accession>A0AAW2D4M9</accession>
<organism evidence="1 2">
    <name type="scientific">Lithocarpus litseifolius</name>
    <dbReference type="NCBI Taxonomy" id="425828"/>
    <lineage>
        <taxon>Eukaryota</taxon>
        <taxon>Viridiplantae</taxon>
        <taxon>Streptophyta</taxon>
        <taxon>Embryophyta</taxon>
        <taxon>Tracheophyta</taxon>
        <taxon>Spermatophyta</taxon>
        <taxon>Magnoliopsida</taxon>
        <taxon>eudicotyledons</taxon>
        <taxon>Gunneridae</taxon>
        <taxon>Pentapetalae</taxon>
        <taxon>rosids</taxon>
        <taxon>fabids</taxon>
        <taxon>Fagales</taxon>
        <taxon>Fagaceae</taxon>
        <taxon>Lithocarpus</taxon>
    </lineage>
</organism>
<protein>
    <submittedName>
        <fullName evidence="1">Uncharacterized protein</fullName>
    </submittedName>
</protein>
<evidence type="ECO:0000313" key="2">
    <source>
        <dbReference type="Proteomes" id="UP001459277"/>
    </source>
</evidence>
<dbReference type="EMBL" id="JAZDWU010000004">
    <property type="protein sequence ID" value="KAL0004787.1"/>
    <property type="molecule type" value="Genomic_DNA"/>
</dbReference>
<dbReference type="AlphaFoldDB" id="A0AAW2D4M9"/>